<evidence type="ECO:0000256" key="1">
    <source>
        <dbReference type="ARBA" id="ARBA00022475"/>
    </source>
</evidence>
<feature type="compositionally biased region" description="Basic residues" evidence="8">
    <location>
        <begin position="762"/>
        <end position="776"/>
    </location>
</feature>
<keyword evidence="3 7" id="KW-0547">Nucleotide-binding</keyword>
<keyword evidence="6" id="KW-0472">Membrane</keyword>
<dbReference type="GO" id="GO:0005768">
    <property type="term" value="C:endosome"/>
    <property type="evidence" value="ECO:0007669"/>
    <property type="project" value="UniProtKB-UniRule"/>
</dbReference>
<sequence length="851" mass="96095">MEREPLLDGKNGQTVRSYKLNIDSSLFTKLKSSISTSSHASKSPNTSSSGKLASVQLSSRKLKKRVRAEITQRPIPVIETVFVSPQPQRPIKLASPPRTLDHLPPPTHQEFVAIVDSLKRSISNPTKPLLPKLNQSGSSGSYFCRDYLTPSSSQPHDQEAPPSERVEIVGIFKPKDEEPYGAMNPKWTKWAHRVFLAPLVGGFGRGCLIPNLSYLSEAAASLLDRRLQTFIVPRTEVVSISSPTFFYSWLDLRKPELPSKPGSFQLFCHGFEDASIFLKKHPWPGFPMREDHSQNIRKKPRRFSLFRLLCGHRRNLDVDSDDDDDPGALEHSRDAPPPPPALGPRTTSARDQHKDWVWTVELMEDFRIEMEKLVIVDYLMRNTDRGLDNFMIKVCNATSCTSGRSRERSNPSPSTSSTARDEGDTDPDPRDYRRVPHCHVAAIDNSLAFPHQHPNGWREYAYGWLFLPASLIGQPFSRSTREYFLPLLTSQQWWAETVYELRKLFGIDPDFNVRMFERQMAVMKGQAWNIVECLKHEEEGPLELCRRQKALVWDEAVQVIWDEVDQAIDMEGAREEDEESDELGKLRSTSAPATHSYFPASPMKVVAANNKRPVVHRGWSSRTSSSHNKIPPRPVGSACHHLTLDGARGLDLMKQMDALEAWHNENDIEVASFRSDQRVTQHRNGRQALAYFQAPSPKRFSPKQATFAQHGGYEERGDGEAGDGDTGNDPLPAGRRISKSSHQTKLEQRMARNKLGLISIRSHSRLGHQNRKKKAHMNGIDAQQAEPEAEADQGRDVDDDDVDGEEEDDDEDDGDENGHDDEDEVDDGQLITIGVVEKLEFVVAQPFFKNC</sequence>
<dbReference type="PANTHER" id="PTHR12865:SF1">
    <property type="entry name" value="PHOSPHATIDYLINOSITOL 4-KINASE TYPE 2"/>
    <property type="match status" value="1"/>
</dbReference>
<comment type="subcellular location">
    <subcellularLocation>
        <location evidence="7">Cell membrane</location>
        <topology evidence="7">Peripheral membrane protein</topology>
    </subcellularLocation>
    <subcellularLocation>
        <location evidence="7">Vacuole membrane</location>
        <topology evidence="7">Peripheral membrane protein</topology>
    </subcellularLocation>
</comment>
<evidence type="ECO:0000256" key="4">
    <source>
        <dbReference type="ARBA" id="ARBA00022777"/>
    </source>
</evidence>
<dbReference type="InterPro" id="IPR039756">
    <property type="entry name" value="Lsb6/PI4K2"/>
</dbReference>
<feature type="compositionally biased region" description="Low complexity" evidence="8">
    <location>
        <begin position="33"/>
        <end position="43"/>
    </location>
</feature>
<dbReference type="PANTHER" id="PTHR12865">
    <property type="entry name" value="PHOSPHATIDYLINOSITOL 4-KINASE TYPE-II"/>
    <property type="match status" value="1"/>
</dbReference>
<feature type="region of interest" description="Disordered" evidence="8">
    <location>
        <begin position="617"/>
        <end position="637"/>
    </location>
</feature>
<organism evidence="10 11">
    <name type="scientific">Puccinia coronata f. sp. avenae</name>
    <dbReference type="NCBI Taxonomy" id="200324"/>
    <lineage>
        <taxon>Eukaryota</taxon>
        <taxon>Fungi</taxon>
        <taxon>Dikarya</taxon>
        <taxon>Basidiomycota</taxon>
        <taxon>Pucciniomycotina</taxon>
        <taxon>Pucciniomycetes</taxon>
        <taxon>Pucciniales</taxon>
        <taxon>Pucciniaceae</taxon>
        <taxon>Puccinia</taxon>
    </lineage>
</organism>
<comment type="similarity">
    <text evidence="7">Belongs to the PI3/PI4-kinase family.</text>
</comment>
<evidence type="ECO:0000256" key="8">
    <source>
        <dbReference type="SAM" id="MobiDB-lite"/>
    </source>
</evidence>
<feature type="region of interest" description="Disordered" evidence="8">
    <location>
        <begin position="401"/>
        <end position="433"/>
    </location>
</feature>
<dbReference type="PROSITE" id="PS00916">
    <property type="entry name" value="PI3_4_KINASE_2"/>
    <property type="match status" value="1"/>
</dbReference>
<dbReference type="GO" id="GO:0007032">
    <property type="term" value="P:endosome organization"/>
    <property type="evidence" value="ECO:0007669"/>
    <property type="project" value="TreeGrafter"/>
</dbReference>
<dbReference type="GO" id="GO:0005524">
    <property type="term" value="F:ATP binding"/>
    <property type="evidence" value="ECO:0007669"/>
    <property type="project" value="UniProtKB-UniRule"/>
</dbReference>
<evidence type="ECO:0000256" key="2">
    <source>
        <dbReference type="ARBA" id="ARBA00022679"/>
    </source>
</evidence>
<feature type="compositionally biased region" description="Acidic residues" evidence="8">
    <location>
        <begin position="318"/>
        <end position="327"/>
    </location>
</feature>
<comment type="catalytic activity">
    <reaction evidence="7">
        <text>a 1,2-diacyl-sn-glycero-3-phospho-(1D-myo-inositol) + ATP = a 1,2-diacyl-sn-glycero-3-phospho-(1D-myo-inositol 4-phosphate) + ADP + H(+)</text>
        <dbReference type="Rhea" id="RHEA:19877"/>
        <dbReference type="ChEBI" id="CHEBI:15378"/>
        <dbReference type="ChEBI" id="CHEBI:30616"/>
        <dbReference type="ChEBI" id="CHEBI:57880"/>
        <dbReference type="ChEBI" id="CHEBI:58178"/>
        <dbReference type="ChEBI" id="CHEBI:456216"/>
        <dbReference type="EC" id="2.7.1.67"/>
    </reaction>
</comment>
<keyword evidence="1 7" id="KW-1003">Cell membrane</keyword>
<evidence type="ECO:0000313" key="11">
    <source>
        <dbReference type="Proteomes" id="UP000235392"/>
    </source>
</evidence>
<evidence type="ECO:0000256" key="5">
    <source>
        <dbReference type="ARBA" id="ARBA00022840"/>
    </source>
</evidence>
<feature type="domain" description="PI3K/PI4K catalytic" evidence="9">
    <location>
        <begin position="142"/>
        <end position="553"/>
    </location>
</feature>
<dbReference type="EMBL" id="PGCI01000275">
    <property type="protein sequence ID" value="PLW31215.1"/>
    <property type="molecule type" value="Genomic_DNA"/>
</dbReference>
<dbReference type="GO" id="GO:0004430">
    <property type="term" value="F:1-phosphatidylinositol 4-kinase activity"/>
    <property type="evidence" value="ECO:0007669"/>
    <property type="project" value="UniProtKB-UniRule"/>
</dbReference>
<keyword evidence="5 7" id="KW-0067">ATP-binding</keyword>
<evidence type="ECO:0000259" key="9">
    <source>
        <dbReference type="PROSITE" id="PS50290"/>
    </source>
</evidence>
<dbReference type="GO" id="GO:0046854">
    <property type="term" value="P:phosphatidylinositol phosphate biosynthetic process"/>
    <property type="evidence" value="ECO:0007669"/>
    <property type="project" value="UniProtKB-UniRule"/>
</dbReference>
<feature type="compositionally biased region" description="Acidic residues" evidence="8">
    <location>
        <begin position="787"/>
        <end position="827"/>
    </location>
</feature>
<dbReference type="GO" id="GO:0005886">
    <property type="term" value="C:plasma membrane"/>
    <property type="evidence" value="ECO:0007669"/>
    <property type="project" value="UniProtKB-SubCell"/>
</dbReference>
<dbReference type="AlphaFoldDB" id="A0A2N5U0E3"/>
<dbReference type="GO" id="GO:0007030">
    <property type="term" value="P:Golgi organization"/>
    <property type="evidence" value="ECO:0007669"/>
    <property type="project" value="TreeGrafter"/>
</dbReference>
<keyword evidence="4 7" id="KW-0418">Kinase</keyword>
<gene>
    <name evidence="10" type="ORF">PCASD_11062</name>
</gene>
<dbReference type="InterPro" id="IPR018936">
    <property type="entry name" value="PI3/4_kinase_CS"/>
</dbReference>
<reference evidence="10 11" key="1">
    <citation type="submission" date="2017-11" db="EMBL/GenBank/DDBJ databases">
        <title>De novo assembly and phasing of dikaryotic genomes from two isolates of Puccinia coronata f. sp. avenae, the causal agent of oat crown rust.</title>
        <authorList>
            <person name="Miller M.E."/>
            <person name="Zhang Y."/>
            <person name="Omidvar V."/>
            <person name="Sperschneider J."/>
            <person name="Schwessinger B."/>
            <person name="Raley C."/>
            <person name="Palmer J.M."/>
            <person name="Garnica D."/>
            <person name="Upadhyaya N."/>
            <person name="Rathjen J."/>
            <person name="Taylor J.M."/>
            <person name="Park R.F."/>
            <person name="Dodds P.N."/>
            <person name="Hirsch C.D."/>
            <person name="Kianian S.F."/>
            <person name="Figueroa M."/>
        </authorList>
    </citation>
    <scope>NUCLEOTIDE SEQUENCE [LARGE SCALE GENOMIC DNA]</scope>
    <source>
        <strain evidence="10">12SD80</strain>
    </source>
</reference>
<evidence type="ECO:0000256" key="7">
    <source>
        <dbReference type="RuleBase" id="RU367084"/>
    </source>
</evidence>
<name>A0A2N5U0E3_9BASI</name>
<protein>
    <recommendedName>
        <fullName evidence="7">Phosphatidylinositol 4-kinase</fullName>
        <ecNumber evidence="7">2.7.1.67</ecNumber>
    </recommendedName>
</protein>
<dbReference type="Pfam" id="PF00454">
    <property type="entry name" value="PI3_PI4_kinase"/>
    <property type="match status" value="1"/>
</dbReference>
<feature type="compositionally biased region" description="Basic and acidic residues" evidence="8">
    <location>
        <begin position="419"/>
        <end position="433"/>
    </location>
</feature>
<comment type="cofactor">
    <cofactor evidence="7">
        <name>Mg(2+)</name>
        <dbReference type="ChEBI" id="CHEBI:18420"/>
    </cofactor>
    <cofactor evidence="7">
        <name>Mn(2+)</name>
        <dbReference type="ChEBI" id="CHEBI:29035"/>
    </cofactor>
</comment>
<accession>A0A2N5U0E3</accession>
<evidence type="ECO:0000256" key="3">
    <source>
        <dbReference type="ARBA" id="ARBA00022741"/>
    </source>
</evidence>
<comment type="caution">
    <text evidence="10">The sequence shown here is derived from an EMBL/GenBank/DDBJ whole genome shotgun (WGS) entry which is preliminary data.</text>
</comment>
<proteinExistence type="inferred from homology"/>
<evidence type="ECO:0000256" key="6">
    <source>
        <dbReference type="ARBA" id="ARBA00023136"/>
    </source>
</evidence>
<feature type="region of interest" description="Disordered" evidence="8">
    <location>
        <begin position="318"/>
        <end position="350"/>
    </location>
</feature>
<dbReference type="PROSITE" id="PS50290">
    <property type="entry name" value="PI3_4_KINASE_3"/>
    <property type="match status" value="1"/>
</dbReference>
<evidence type="ECO:0000313" key="10">
    <source>
        <dbReference type="EMBL" id="PLW31215.1"/>
    </source>
</evidence>
<feature type="compositionally biased region" description="Polar residues" evidence="8">
    <location>
        <begin position="44"/>
        <end position="58"/>
    </location>
</feature>
<dbReference type="Proteomes" id="UP000235392">
    <property type="component" value="Unassembled WGS sequence"/>
</dbReference>
<dbReference type="EC" id="2.7.1.67" evidence="7"/>
<dbReference type="GO" id="GO:0000329">
    <property type="term" value="C:fungal-type vacuole membrane"/>
    <property type="evidence" value="ECO:0007669"/>
    <property type="project" value="TreeGrafter"/>
</dbReference>
<dbReference type="GO" id="GO:0005802">
    <property type="term" value="C:trans-Golgi network"/>
    <property type="evidence" value="ECO:0007669"/>
    <property type="project" value="TreeGrafter"/>
</dbReference>
<feature type="region of interest" description="Disordered" evidence="8">
    <location>
        <begin position="33"/>
        <end position="58"/>
    </location>
</feature>
<dbReference type="InterPro" id="IPR000403">
    <property type="entry name" value="PI3/4_kinase_cat_dom"/>
</dbReference>
<feature type="region of interest" description="Disordered" evidence="8">
    <location>
        <begin position="712"/>
        <end position="830"/>
    </location>
</feature>
<keyword evidence="2 7" id="KW-0808">Transferase</keyword>